<dbReference type="Proteomes" id="UP001434883">
    <property type="component" value="Unassembled WGS sequence"/>
</dbReference>
<dbReference type="PANTHER" id="PTHR46769">
    <property type="entry name" value="POLYCYSTIC KIDNEY AND HEPATIC DISEASE 1 (AUTOSOMAL RECESSIVE)-LIKE 1"/>
    <property type="match status" value="1"/>
</dbReference>
<keyword evidence="1" id="KW-0732">Signal</keyword>
<gene>
    <name evidence="2" type="ORF">XENOCAPTIV_010499</name>
</gene>
<accession>A0ABV0QR44</accession>
<evidence type="ECO:0000256" key="1">
    <source>
        <dbReference type="ARBA" id="ARBA00022729"/>
    </source>
</evidence>
<reference evidence="2 3" key="1">
    <citation type="submission" date="2021-06" db="EMBL/GenBank/DDBJ databases">
        <authorList>
            <person name="Palmer J.M."/>
        </authorList>
    </citation>
    <scope>NUCLEOTIDE SEQUENCE [LARGE SCALE GENOMIC DNA]</scope>
    <source>
        <strain evidence="2 3">XC_2019</strain>
        <tissue evidence="2">Muscle</tissue>
    </source>
</reference>
<evidence type="ECO:0000313" key="2">
    <source>
        <dbReference type="EMBL" id="MEQ2198280.1"/>
    </source>
</evidence>
<dbReference type="InterPro" id="IPR011050">
    <property type="entry name" value="Pectin_lyase_fold/virulence"/>
</dbReference>
<sequence>MKDVVANFAVYRCFFNQCIPPAPATPPPIPSRRPNDFIELYLSTGKWIVLDSNTPSLNKLMVNGVLEVPSTLNSTLVIDAVDPGNAGGTHSVSGMSFSYTMAADVGLLSRNIKIIGEEYPAMMTESFGARLLVGTFSSEGVNYKGNDSYIQGCAFHDGFSPAIGVFGTTGLSIDDNIVHHTVGEGNSSSPLEEELPAFQIFLKVNEGTNVVLQHNIVAGYERVAYRIDGEPCPGLLNSNEAWIQNEAHGGLYGVYLNKDGLAGCSFIRGFFVWKNFSHL</sequence>
<dbReference type="SUPFAM" id="SSF51126">
    <property type="entry name" value="Pectin lyase-like"/>
    <property type="match status" value="1"/>
</dbReference>
<evidence type="ECO:0008006" key="4">
    <source>
        <dbReference type="Google" id="ProtNLM"/>
    </source>
</evidence>
<proteinExistence type="predicted"/>
<keyword evidence="3" id="KW-1185">Reference proteome</keyword>
<evidence type="ECO:0000313" key="3">
    <source>
        <dbReference type="Proteomes" id="UP001434883"/>
    </source>
</evidence>
<organism evidence="2 3">
    <name type="scientific">Xenoophorus captivus</name>
    <dbReference type="NCBI Taxonomy" id="1517983"/>
    <lineage>
        <taxon>Eukaryota</taxon>
        <taxon>Metazoa</taxon>
        <taxon>Chordata</taxon>
        <taxon>Craniata</taxon>
        <taxon>Vertebrata</taxon>
        <taxon>Euteleostomi</taxon>
        <taxon>Actinopterygii</taxon>
        <taxon>Neopterygii</taxon>
        <taxon>Teleostei</taxon>
        <taxon>Neoteleostei</taxon>
        <taxon>Acanthomorphata</taxon>
        <taxon>Ovalentaria</taxon>
        <taxon>Atherinomorphae</taxon>
        <taxon>Cyprinodontiformes</taxon>
        <taxon>Goodeidae</taxon>
        <taxon>Xenoophorus</taxon>
    </lineage>
</organism>
<protein>
    <recommendedName>
        <fullName evidence="4">Lectin</fullName>
    </recommendedName>
</protein>
<dbReference type="EMBL" id="JAHRIN010019098">
    <property type="protein sequence ID" value="MEQ2198280.1"/>
    <property type="molecule type" value="Genomic_DNA"/>
</dbReference>
<dbReference type="PANTHER" id="PTHR46769:SF2">
    <property type="entry name" value="FIBROCYSTIN-L ISOFORM 2 PRECURSOR-RELATED"/>
    <property type="match status" value="1"/>
</dbReference>
<name>A0ABV0QR44_9TELE</name>
<dbReference type="InterPro" id="IPR052387">
    <property type="entry name" value="Fibrocystin"/>
</dbReference>
<comment type="caution">
    <text evidence="2">The sequence shown here is derived from an EMBL/GenBank/DDBJ whole genome shotgun (WGS) entry which is preliminary data.</text>
</comment>